<name>A0A9W6LTI7_9HYPH</name>
<protein>
    <recommendedName>
        <fullName evidence="5">DUF1254 domain-containing protein</fullName>
    </recommendedName>
</protein>
<sequence>MQVRQGAAVLIAALIVSLGGCDDKKAASTATTDAATEARQAEALKSGVEAVVYGLPLVIMDLTKNKLTNVAAPETSAAPVNQFANMRQFPDASFKDVVRANVDTLYSSAFLDVSAEPMVLTVPDTHGRYYLMPMLDAWTNVFASPGKRTTGTKAGHFAVTGPGWTGTLPKGVTQLKAPTNMVWIIGRTQTNGPKDYPAVHKIQDGYRLTPLSAFGKPYTPAAGKVDSALDMKTAPVDQLRKMSAETFFNRLATLLKSNPPPAAEAPVLEKLKAIGVTPGEKFDPAKLDPAVAKGLEQSVSVAFEKLLAASKEVGAPTNGWRIPPMVLGNYGTDYGVRAVVALVGLGANLPQDAVYPSAYVDGDGKTLTGASKYVIHFDKGALPPVNAFWSITMYDPASFFVANPINRYAISSWMPLKKNPDGSLDILVQRESPGKAQESNWLPAGDKDFNMTLRMYWPQDKAPSIIDGSWKPPAVKQVP</sequence>
<proteinExistence type="predicted"/>
<gene>
    <name evidence="3" type="ORF">LMG27198_37670</name>
</gene>
<feature type="domain" description="DUF1254" evidence="2">
    <location>
        <begin position="80"/>
        <end position="210"/>
    </location>
</feature>
<dbReference type="InterPro" id="IPR010679">
    <property type="entry name" value="DUF1254"/>
</dbReference>
<dbReference type="Gene3D" id="1.10.3360.10">
    <property type="entry name" value="VPA0735-like domain"/>
    <property type="match status" value="1"/>
</dbReference>
<dbReference type="AlphaFoldDB" id="A0A9W6LTI7"/>
<evidence type="ECO:0000313" key="4">
    <source>
        <dbReference type="Proteomes" id="UP001144323"/>
    </source>
</evidence>
<dbReference type="PANTHER" id="PTHR36509">
    <property type="entry name" value="BLL3101 PROTEIN"/>
    <property type="match status" value="1"/>
</dbReference>
<keyword evidence="4" id="KW-1185">Reference proteome</keyword>
<dbReference type="PROSITE" id="PS51257">
    <property type="entry name" value="PROKAR_LIPOPROTEIN"/>
    <property type="match status" value="1"/>
</dbReference>
<dbReference type="Pfam" id="PF06742">
    <property type="entry name" value="DUF1214"/>
    <property type="match status" value="1"/>
</dbReference>
<evidence type="ECO:0008006" key="5">
    <source>
        <dbReference type="Google" id="ProtNLM"/>
    </source>
</evidence>
<comment type="caution">
    <text evidence="3">The sequence shown here is derived from an EMBL/GenBank/DDBJ whole genome shotgun (WGS) entry which is preliminary data.</text>
</comment>
<evidence type="ECO:0000259" key="1">
    <source>
        <dbReference type="Pfam" id="PF06742"/>
    </source>
</evidence>
<feature type="domain" description="DUF1214" evidence="1">
    <location>
        <begin position="352"/>
        <end position="459"/>
    </location>
</feature>
<dbReference type="PANTHER" id="PTHR36509:SF2">
    <property type="entry name" value="BLL3101 PROTEIN"/>
    <property type="match status" value="1"/>
</dbReference>
<dbReference type="InterPro" id="IPR010621">
    <property type="entry name" value="DUF1214"/>
</dbReference>
<organism evidence="3 4">
    <name type="scientific">Methylocystis echinoides</name>
    <dbReference type="NCBI Taxonomy" id="29468"/>
    <lineage>
        <taxon>Bacteria</taxon>
        <taxon>Pseudomonadati</taxon>
        <taxon>Pseudomonadota</taxon>
        <taxon>Alphaproteobacteria</taxon>
        <taxon>Hyphomicrobiales</taxon>
        <taxon>Methylocystaceae</taxon>
        <taxon>Methylocystis</taxon>
    </lineage>
</organism>
<accession>A0A9W6LTI7</accession>
<dbReference type="Proteomes" id="UP001144323">
    <property type="component" value="Unassembled WGS sequence"/>
</dbReference>
<dbReference type="Gene3D" id="2.60.40.1610">
    <property type="entry name" value="Domain of unknown function DUF1254"/>
    <property type="match status" value="1"/>
</dbReference>
<reference evidence="3" key="1">
    <citation type="journal article" date="2023" name="Int. J. Syst. Evol. Microbiol.">
        <title>Methylocystis iwaonis sp. nov., a type II methane-oxidizing bacterium from surface soil of a rice paddy field in Japan, and emended description of the genus Methylocystis (ex Whittenbury et al. 1970) Bowman et al. 1993.</title>
        <authorList>
            <person name="Kaise H."/>
            <person name="Sawadogo J.B."/>
            <person name="Alam M.S."/>
            <person name="Ueno C."/>
            <person name="Dianou D."/>
            <person name="Shinjo R."/>
            <person name="Asakawa S."/>
        </authorList>
    </citation>
    <scope>NUCLEOTIDE SEQUENCE</scope>
    <source>
        <strain evidence="3">LMG27198</strain>
    </source>
</reference>
<evidence type="ECO:0000259" key="2">
    <source>
        <dbReference type="Pfam" id="PF06863"/>
    </source>
</evidence>
<dbReference type="RefSeq" id="WP_281804963.1">
    <property type="nucleotide sequence ID" value="NZ_BSEC01000001.1"/>
</dbReference>
<dbReference type="SUPFAM" id="SSF160935">
    <property type="entry name" value="VPA0735-like"/>
    <property type="match status" value="1"/>
</dbReference>
<dbReference type="EMBL" id="BSEC01000001">
    <property type="protein sequence ID" value="GLI94775.1"/>
    <property type="molecule type" value="Genomic_DNA"/>
</dbReference>
<evidence type="ECO:0000313" key="3">
    <source>
        <dbReference type="EMBL" id="GLI94775.1"/>
    </source>
</evidence>
<dbReference type="Pfam" id="PF06863">
    <property type="entry name" value="DUF1254"/>
    <property type="match status" value="1"/>
</dbReference>
<dbReference type="InterPro" id="IPR037050">
    <property type="entry name" value="DUF1254_sf"/>
</dbReference>
<dbReference type="Gene3D" id="2.60.120.600">
    <property type="entry name" value="Domain of unknown function DUF1214, C-terminal domain"/>
    <property type="match status" value="1"/>
</dbReference>
<dbReference type="InterPro" id="IPR037049">
    <property type="entry name" value="DUF1214_C_sf"/>
</dbReference>